<feature type="transmembrane region" description="Helical" evidence="2">
    <location>
        <begin position="157"/>
        <end position="177"/>
    </location>
</feature>
<reference evidence="4 5" key="1">
    <citation type="submission" date="2020-06" db="EMBL/GenBank/DDBJ databases">
        <title>Genome mining for natural products.</title>
        <authorList>
            <person name="Zhang B."/>
            <person name="Shi J."/>
            <person name="Ge H."/>
        </authorList>
    </citation>
    <scope>NUCLEOTIDE SEQUENCE [LARGE SCALE GENOMIC DNA]</scope>
    <source>
        <strain evidence="4 5">NA00687</strain>
    </source>
</reference>
<dbReference type="Proteomes" id="UP000509303">
    <property type="component" value="Chromosome"/>
</dbReference>
<gene>
    <name evidence="4" type="ORF">HUT08_24155</name>
</gene>
<evidence type="ECO:0000259" key="3">
    <source>
        <dbReference type="Pfam" id="PF20177"/>
    </source>
</evidence>
<evidence type="ECO:0000256" key="2">
    <source>
        <dbReference type="SAM" id="Phobius"/>
    </source>
</evidence>
<protein>
    <recommendedName>
        <fullName evidence="3">DUF6542 domain-containing protein</fullName>
    </recommendedName>
</protein>
<proteinExistence type="predicted"/>
<dbReference type="AlphaFoldDB" id="A0A7H8NCD4"/>
<feature type="domain" description="DUF6542" evidence="3">
    <location>
        <begin position="66"/>
        <end position="177"/>
    </location>
</feature>
<organism evidence="4 5">
    <name type="scientific">Streptomyces buecherae</name>
    <dbReference type="NCBI Taxonomy" id="2763006"/>
    <lineage>
        <taxon>Bacteria</taxon>
        <taxon>Bacillati</taxon>
        <taxon>Actinomycetota</taxon>
        <taxon>Actinomycetes</taxon>
        <taxon>Kitasatosporales</taxon>
        <taxon>Streptomycetaceae</taxon>
        <taxon>Streptomyces</taxon>
    </lineage>
</organism>
<name>A0A7H8NCD4_9ACTN</name>
<accession>A0A7H8NCD4</accession>
<evidence type="ECO:0000313" key="5">
    <source>
        <dbReference type="Proteomes" id="UP000509303"/>
    </source>
</evidence>
<feature type="region of interest" description="Disordered" evidence="1">
    <location>
        <begin position="187"/>
        <end position="250"/>
    </location>
</feature>
<feature type="transmembrane region" description="Helical" evidence="2">
    <location>
        <begin position="95"/>
        <end position="112"/>
    </location>
</feature>
<dbReference type="RefSeq" id="WP_176163819.1">
    <property type="nucleotide sequence ID" value="NZ_CP054929.1"/>
</dbReference>
<feature type="compositionally biased region" description="Pro residues" evidence="1">
    <location>
        <begin position="12"/>
        <end position="21"/>
    </location>
</feature>
<keyword evidence="2" id="KW-1133">Transmembrane helix</keyword>
<feature type="compositionally biased region" description="Low complexity" evidence="1">
    <location>
        <begin position="210"/>
        <end position="226"/>
    </location>
</feature>
<evidence type="ECO:0000256" key="1">
    <source>
        <dbReference type="SAM" id="MobiDB-lite"/>
    </source>
</evidence>
<keyword evidence="2" id="KW-0472">Membrane</keyword>
<feature type="transmembrane region" description="Helical" evidence="2">
    <location>
        <begin position="69"/>
        <end position="89"/>
    </location>
</feature>
<sequence length="250" mass="25348">MERPSTRTPRRTAPPPRPPAGGPAGVAVGGAGADTGENATVYRARAAGPLPEPLLAAVRRLPEPKLTGFGTGMLATLAMLAVGCLAALLLSGSTVAYGLFFLLVCAASGVWVRPADLIAGPVSVPIAFAVGLVPLGEGGDGFGEHAMNVVTALSLEVGWLYTGTLITGLIVLVRRVALVGRRQRRARQHAGAQSASAERAGAHESEADRPGPAQPAAPGEGAAYAEGQRRAPRAGRGPEGRPGRAAARGR</sequence>
<dbReference type="InterPro" id="IPR046672">
    <property type="entry name" value="DUF6542"/>
</dbReference>
<keyword evidence="5" id="KW-1185">Reference proteome</keyword>
<evidence type="ECO:0000313" key="4">
    <source>
        <dbReference type="EMBL" id="QKW52113.1"/>
    </source>
</evidence>
<feature type="transmembrane region" description="Helical" evidence="2">
    <location>
        <begin position="117"/>
        <end position="137"/>
    </location>
</feature>
<dbReference type="EMBL" id="CP054929">
    <property type="protein sequence ID" value="QKW52113.1"/>
    <property type="molecule type" value="Genomic_DNA"/>
</dbReference>
<dbReference type="Pfam" id="PF20177">
    <property type="entry name" value="DUF6542"/>
    <property type="match status" value="1"/>
</dbReference>
<keyword evidence="2" id="KW-0812">Transmembrane</keyword>
<feature type="region of interest" description="Disordered" evidence="1">
    <location>
        <begin position="1"/>
        <end position="30"/>
    </location>
</feature>
<feature type="compositionally biased region" description="Basic and acidic residues" evidence="1">
    <location>
        <begin position="200"/>
        <end position="209"/>
    </location>
</feature>